<sequence length="201" mass="20495">MDRPHRLRDFLNELFGVRRTSVPSPAPSPAPPPPPAPADEPGLTVGSETLGPPVNELYIAISPDAVVINEGDTVTGPLGGDTDFSVRGCVNGDISTAGSVLITGLVKGSVTAAYITVQGGEICGNLMAGTAILLEKDGLILGNLTADVIDIAGQVKGDVHAISRALIRSTAILSGDLEAKCALIEPGAAIEGKVHITNCDN</sequence>
<dbReference type="EMBL" id="VSSQ01003674">
    <property type="protein sequence ID" value="MPM21825.1"/>
    <property type="molecule type" value="Genomic_DNA"/>
</dbReference>
<proteinExistence type="predicted"/>
<dbReference type="PANTHER" id="PTHR35024">
    <property type="entry name" value="HYPOTHETICAL CYTOSOLIC PROTEIN"/>
    <property type="match status" value="1"/>
</dbReference>
<gene>
    <name evidence="2" type="ORF">SDC9_68275</name>
</gene>
<evidence type="ECO:0000313" key="2">
    <source>
        <dbReference type="EMBL" id="MPM21825.1"/>
    </source>
</evidence>
<protein>
    <recommendedName>
        <fullName evidence="3">Polymer-forming cytoskeletal</fullName>
    </recommendedName>
</protein>
<dbReference type="Pfam" id="PF04519">
    <property type="entry name" value="Bactofilin"/>
    <property type="match status" value="1"/>
</dbReference>
<reference evidence="2" key="1">
    <citation type="submission" date="2019-08" db="EMBL/GenBank/DDBJ databases">
        <authorList>
            <person name="Kucharzyk K."/>
            <person name="Murdoch R.W."/>
            <person name="Higgins S."/>
            <person name="Loffler F."/>
        </authorList>
    </citation>
    <scope>NUCLEOTIDE SEQUENCE</scope>
</reference>
<feature type="region of interest" description="Disordered" evidence="1">
    <location>
        <begin position="18"/>
        <end position="47"/>
    </location>
</feature>
<evidence type="ECO:0000256" key="1">
    <source>
        <dbReference type="SAM" id="MobiDB-lite"/>
    </source>
</evidence>
<dbReference type="InterPro" id="IPR007607">
    <property type="entry name" value="BacA/B"/>
</dbReference>
<dbReference type="AlphaFoldDB" id="A0A644XZY7"/>
<dbReference type="PANTHER" id="PTHR35024:SF4">
    <property type="entry name" value="POLYMER-FORMING CYTOSKELETAL PROTEIN"/>
    <property type="match status" value="1"/>
</dbReference>
<comment type="caution">
    <text evidence="2">The sequence shown here is derived from an EMBL/GenBank/DDBJ whole genome shotgun (WGS) entry which is preliminary data.</text>
</comment>
<organism evidence="2">
    <name type="scientific">bioreactor metagenome</name>
    <dbReference type="NCBI Taxonomy" id="1076179"/>
    <lineage>
        <taxon>unclassified sequences</taxon>
        <taxon>metagenomes</taxon>
        <taxon>ecological metagenomes</taxon>
    </lineage>
</organism>
<name>A0A644XZY7_9ZZZZ</name>
<feature type="compositionally biased region" description="Pro residues" evidence="1">
    <location>
        <begin position="24"/>
        <end position="38"/>
    </location>
</feature>
<accession>A0A644XZY7</accession>
<evidence type="ECO:0008006" key="3">
    <source>
        <dbReference type="Google" id="ProtNLM"/>
    </source>
</evidence>